<proteinExistence type="predicted"/>
<protein>
    <submittedName>
        <fullName evidence="3">Uncharacterized protein DDB_G0292186-like</fullName>
    </submittedName>
</protein>
<organism evidence="2 3">
    <name type="scientific">Galleria mellonella</name>
    <name type="common">Greater wax moth</name>
    <dbReference type="NCBI Taxonomy" id="7137"/>
    <lineage>
        <taxon>Eukaryota</taxon>
        <taxon>Metazoa</taxon>
        <taxon>Ecdysozoa</taxon>
        <taxon>Arthropoda</taxon>
        <taxon>Hexapoda</taxon>
        <taxon>Insecta</taxon>
        <taxon>Pterygota</taxon>
        <taxon>Neoptera</taxon>
        <taxon>Endopterygota</taxon>
        <taxon>Lepidoptera</taxon>
        <taxon>Glossata</taxon>
        <taxon>Ditrysia</taxon>
        <taxon>Pyraloidea</taxon>
        <taxon>Pyralidae</taxon>
        <taxon>Galleriinae</taxon>
        <taxon>Galleria</taxon>
    </lineage>
</organism>
<keyword evidence="1" id="KW-1133">Transmembrane helix</keyword>
<dbReference type="KEGG" id="gmw:113510028"/>
<gene>
    <name evidence="3" type="primary">LOC113510028</name>
</gene>
<keyword evidence="1" id="KW-0472">Membrane</keyword>
<dbReference type="AlphaFoldDB" id="A0A6J1W8L4"/>
<name>A0A6J1W8L4_GALME</name>
<reference evidence="3" key="1">
    <citation type="submission" date="2025-08" db="UniProtKB">
        <authorList>
            <consortium name="RefSeq"/>
        </authorList>
    </citation>
    <scope>IDENTIFICATION</scope>
    <source>
        <tissue evidence="3">Whole larvae</tissue>
    </source>
</reference>
<keyword evidence="2" id="KW-1185">Reference proteome</keyword>
<dbReference type="RefSeq" id="XP_026749248.3">
    <property type="nucleotide sequence ID" value="XM_026893447.3"/>
</dbReference>
<evidence type="ECO:0000313" key="3">
    <source>
        <dbReference type="RefSeq" id="XP_026749248.3"/>
    </source>
</evidence>
<sequence>MSKSDSMTFIIFIFFDFKISTFYFTKLLMKTILLHMEKQKENSFNKKFRLLCSQTSSEEINWSSSDSGEYENVVHSYDKIMNLSHKTTKRKRKKKVPKNIFNLDINYIIGESDHKSDLNTHNKCPSKSETNHANLSTSPILMAKHNCKSYKYNVKLSNSPIICQKSLNQLTNIQKSPILMLKSMSPKYSPKVKKKLFNNNESVSKSISKQNSISKCDNNENNNDLNLISDQNSKCIHHEIFKKNKRDVQDICNKKKVNPIMEDGLVFNNATNTKSEETISNYNLVDNKQIMINEKDEEKESFMSGNIDESISFLKADNLDLNLVKKVKTYFDGHFSSENASQHSISDILTPKNSSKSSEDIEIISTVTQVNSHKNSSETLKEETINDCIISNNNTSKKMRYKKDGLAYRLNALLKKHNASVSLWYHERFLAANSNFVIPKGEHVVFQIRNVQFNYGCYILDVRSIENNNFLVLINNNYVNDHSISKDMILKVYEPYSILDLNAVYKIVVNVCKFECIINN</sequence>
<dbReference type="GeneID" id="113510028"/>
<dbReference type="Proteomes" id="UP001652740">
    <property type="component" value="Unplaced"/>
</dbReference>
<feature type="transmembrane region" description="Helical" evidence="1">
    <location>
        <begin position="6"/>
        <end position="29"/>
    </location>
</feature>
<evidence type="ECO:0000256" key="1">
    <source>
        <dbReference type="SAM" id="Phobius"/>
    </source>
</evidence>
<evidence type="ECO:0000313" key="2">
    <source>
        <dbReference type="Proteomes" id="UP001652740"/>
    </source>
</evidence>
<dbReference type="InParanoid" id="A0A6J1W8L4"/>
<accession>A0A6J1W8L4</accession>
<keyword evidence="1" id="KW-0812">Transmembrane</keyword>